<protein>
    <submittedName>
        <fullName evidence="1">Uncharacterized protein</fullName>
    </submittedName>
</protein>
<name>A0A5N6JE68_9EURO</name>
<reference evidence="1 2" key="1">
    <citation type="submission" date="2019-04" db="EMBL/GenBank/DDBJ databases">
        <title>Fungal friends and foes A comparative genomics study of 23 Aspergillus species from section Flavi.</title>
        <authorList>
            <consortium name="DOE Joint Genome Institute"/>
            <person name="Kjaerbolling I."/>
            <person name="Vesth T.C."/>
            <person name="Frisvad J.C."/>
            <person name="Nybo J.L."/>
            <person name="Theobald S."/>
            <person name="Kildgaard S."/>
            <person name="Petersen T.I."/>
            <person name="Kuo A."/>
            <person name="Sato A."/>
            <person name="Lyhne E.K."/>
            <person name="Kogle M.E."/>
            <person name="Wiebenga A."/>
            <person name="Kun R.S."/>
            <person name="Lubbers R.J."/>
            <person name="Makela M.R."/>
            <person name="Barry K."/>
            <person name="Chovatia M."/>
            <person name="Clum A."/>
            <person name="Daum C."/>
            <person name="Haridas S."/>
            <person name="He G."/>
            <person name="LaButti K."/>
            <person name="Lipzen A."/>
            <person name="Mondo S."/>
            <person name="Pangilinan J."/>
            <person name="Riley R."/>
            <person name="Salamov A."/>
            <person name="Simmons B.A."/>
            <person name="Magnuson J.K."/>
            <person name="Henrissat B."/>
            <person name="Mortensen U.H."/>
            <person name="Larsen T.O."/>
            <person name="De vries R.P."/>
            <person name="Grigoriev I.V."/>
            <person name="Machida M."/>
            <person name="Baker S.E."/>
            <person name="Andersen M.R."/>
        </authorList>
    </citation>
    <scope>NUCLEOTIDE SEQUENCE [LARGE SCALE GENOMIC DNA]</scope>
    <source>
        <strain evidence="1 2">CBS 117635</strain>
    </source>
</reference>
<keyword evidence="2" id="KW-1185">Reference proteome</keyword>
<evidence type="ECO:0000313" key="2">
    <source>
        <dbReference type="Proteomes" id="UP000326289"/>
    </source>
</evidence>
<sequence length="97" mass="10215">MRFSLPSVIMGISAAMSQADSSPLITKMSLPAPSQVTYPMLSASATIVDITFNSPSPHPGPDQVSPPTMHARWGHCPLDPGGHPGDLALLVIHKQAF</sequence>
<proteinExistence type="predicted"/>
<gene>
    <name evidence="1" type="ORF">BDV30DRAFT_47924</name>
</gene>
<dbReference type="AlphaFoldDB" id="A0A5N6JE68"/>
<dbReference type="Proteomes" id="UP000326289">
    <property type="component" value="Unassembled WGS sequence"/>
</dbReference>
<accession>A0A5N6JE68</accession>
<dbReference type="EMBL" id="ML732778">
    <property type="protein sequence ID" value="KAB8276214.1"/>
    <property type="molecule type" value="Genomic_DNA"/>
</dbReference>
<organism evidence="1 2">
    <name type="scientific">Aspergillus minisclerotigenes</name>
    <dbReference type="NCBI Taxonomy" id="656917"/>
    <lineage>
        <taxon>Eukaryota</taxon>
        <taxon>Fungi</taxon>
        <taxon>Dikarya</taxon>
        <taxon>Ascomycota</taxon>
        <taxon>Pezizomycotina</taxon>
        <taxon>Eurotiomycetes</taxon>
        <taxon>Eurotiomycetidae</taxon>
        <taxon>Eurotiales</taxon>
        <taxon>Aspergillaceae</taxon>
        <taxon>Aspergillus</taxon>
        <taxon>Aspergillus subgen. Circumdati</taxon>
    </lineage>
</organism>
<evidence type="ECO:0000313" key="1">
    <source>
        <dbReference type="EMBL" id="KAB8276214.1"/>
    </source>
</evidence>